<keyword evidence="1" id="KW-0732">Signal</keyword>
<sequence length="46" mass="5096">MNKKFLRNMICCIILVAAVSAFGMIKTMTTDDPDSKGFNITSVRNV</sequence>
<feature type="chain" id="PRO_5019417579" evidence="1">
    <location>
        <begin position="24"/>
        <end position="46"/>
    </location>
</feature>
<gene>
    <name evidence="2" type="ORF">Ctaglu_15750</name>
</gene>
<organism evidence="2 3">
    <name type="scientific">Clostridium tagluense</name>
    <dbReference type="NCBI Taxonomy" id="360422"/>
    <lineage>
        <taxon>Bacteria</taxon>
        <taxon>Bacillati</taxon>
        <taxon>Bacillota</taxon>
        <taxon>Clostridia</taxon>
        <taxon>Eubacteriales</taxon>
        <taxon>Clostridiaceae</taxon>
        <taxon>Clostridium</taxon>
    </lineage>
</organism>
<dbReference type="Proteomes" id="UP000287872">
    <property type="component" value="Unassembled WGS sequence"/>
</dbReference>
<reference evidence="2 3" key="1">
    <citation type="submission" date="2018-11" db="EMBL/GenBank/DDBJ databases">
        <title>Genome sequencing and assembly of Clostridium tagluense strain A121.</title>
        <authorList>
            <person name="Murakami T."/>
            <person name="Segawa T."/>
            <person name="Shcherbakova V.A."/>
            <person name="Mori H."/>
            <person name="Yoshimura Y."/>
        </authorList>
    </citation>
    <scope>NUCLEOTIDE SEQUENCE [LARGE SCALE GENOMIC DNA]</scope>
    <source>
        <strain evidence="2 3">A121</strain>
    </source>
</reference>
<comment type="caution">
    <text evidence="2">The sequence shown here is derived from an EMBL/GenBank/DDBJ whole genome shotgun (WGS) entry which is preliminary data.</text>
</comment>
<dbReference type="RefSeq" id="WP_207669454.1">
    <property type="nucleotide sequence ID" value="NZ_BHYK01000007.1"/>
</dbReference>
<evidence type="ECO:0000313" key="2">
    <source>
        <dbReference type="EMBL" id="GCD09952.1"/>
    </source>
</evidence>
<protein>
    <submittedName>
        <fullName evidence="2">Uncharacterized protein</fullName>
    </submittedName>
</protein>
<evidence type="ECO:0000256" key="1">
    <source>
        <dbReference type="SAM" id="SignalP"/>
    </source>
</evidence>
<accession>A0A401UKF7</accession>
<feature type="signal peptide" evidence="1">
    <location>
        <begin position="1"/>
        <end position="23"/>
    </location>
</feature>
<proteinExistence type="predicted"/>
<keyword evidence="3" id="KW-1185">Reference proteome</keyword>
<dbReference type="EMBL" id="BHYK01000007">
    <property type="protein sequence ID" value="GCD09952.1"/>
    <property type="molecule type" value="Genomic_DNA"/>
</dbReference>
<dbReference type="AlphaFoldDB" id="A0A401UKF7"/>
<evidence type="ECO:0000313" key="3">
    <source>
        <dbReference type="Proteomes" id="UP000287872"/>
    </source>
</evidence>
<name>A0A401UKF7_9CLOT</name>